<keyword evidence="8 10" id="KW-0238">DNA-binding</keyword>
<dbReference type="GO" id="GO:0000724">
    <property type="term" value="P:double-strand break repair via homologous recombination"/>
    <property type="evidence" value="ECO:0007669"/>
    <property type="project" value="UniProtKB-UniRule"/>
</dbReference>
<dbReference type="InterPro" id="IPR027417">
    <property type="entry name" value="P-loop_NTPase"/>
</dbReference>
<evidence type="ECO:0000256" key="4">
    <source>
        <dbReference type="ARBA" id="ARBA00022801"/>
    </source>
</evidence>
<evidence type="ECO:0000256" key="1">
    <source>
        <dbReference type="ARBA" id="ARBA00022722"/>
    </source>
</evidence>
<evidence type="ECO:0000256" key="3">
    <source>
        <dbReference type="ARBA" id="ARBA00022763"/>
    </source>
</evidence>
<dbReference type="Gene3D" id="1.10.10.160">
    <property type="match status" value="1"/>
</dbReference>
<feature type="domain" description="RecC C-terminal" evidence="11">
    <location>
        <begin position="848"/>
        <end position="1074"/>
    </location>
</feature>
<keyword evidence="2 10" id="KW-0547">Nucleotide-binding</keyword>
<keyword evidence="4 10" id="KW-0378">Hydrolase</keyword>
<dbReference type="GO" id="GO:0005524">
    <property type="term" value="F:ATP binding"/>
    <property type="evidence" value="ECO:0007669"/>
    <property type="project" value="UniProtKB-UniRule"/>
</dbReference>
<dbReference type="KEGG" id="elux:BTN50_1414"/>
<evidence type="ECO:0000259" key="11">
    <source>
        <dbReference type="Pfam" id="PF17946"/>
    </source>
</evidence>
<keyword evidence="6 10" id="KW-0269">Exonuclease</keyword>
<comment type="miscellaneous">
    <text evidence="10">In the RecBCD complex, RecB has a slow 3'-5' helicase, an exonuclease activity and loads RecA onto ssDNA, RecD has a fast 5'-3' helicase activity, while RecC stimulates the ATPase and processivity of the RecB helicase and contributes to recognition of the Chi site.</text>
</comment>
<dbReference type="PIRSF" id="PIRSF000980">
    <property type="entry name" value="RecC"/>
    <property type="match status" value="1"/>
</dbReference>
<dbReference type="GO" id="GO:0003677">
    <property type="term" value="F:DNA binding"/>
    <property type="evidence" value="ECO:0007669"/>
    <property type="project" value="UniProtKB-UniRule"/>
</dbReference>
<protein>
    <recommendedName>
        <fullName evidence="10">RecBCD enzyme subunit RecC</fullName>
    </recommendedName>
    <alternativeName>
        <fullName evidence="10">Exonuclease V subunit RecC</fullName>
        <shortName evidence="10">ExoV subunit RecC</shortName>
    </alternativeName>
    <alternativeName>
        <fullName evidence="10">Helicase/nuclease RecBCD subunit RecC</fullName>
    </alternativeName>
</protein>
<gene>
    <name evidence="10" type="primary">recC</name>
    <name evidence="12" type="ORF">BTN50_1414</name>
</gene>
<keyword evidence="9 10" id="KW-0234">DNA repair</keyword>
<evidence type="ECO:0000256" key="2">
    <source>
        <dbReference type="ARBA" id="ARBA00022741"/>
    </source>
</evidence>
<proteinExistence type="inferred from homology"/>
<organism evidence="12 13">
    <name type="scientific">Candidatus Enterovibrio altilux</name>
    <dbReference type="NCBI Taxonomy" id="1927128"/>
    <lineage>
        <taxon>Bacteria</taxon>
        <taxon>Pseudomonadati</taxon>
        <taxon>Pseudomonadota</taxon>
        <taxon>Gammaproteobacteria</taxon>
        <taxon>Vibrionales</taxon>
        <taxon>Vibrionaceae</taxon>
        <taxon>Enterovibrio</taxon>
    </lineage>
</organism>
<comment type="similarity">
    <text evidence="10">Belongs to the RecC family.</text>
</comment>
<dbReference type="InterPro" id="IPR011335">
    <property type="entry name" value="Restrct_endonuc-II-like"/>
</dbReference>
<evidence type="ECO:0000313" key="13">
    <source>
        <dbReference type="Proteomes" id="UP000218160"/>
    </source>
</evidence>
<comment type="subunit">
    <text evidence="10">Heterotrimer of RecB, RecC and RecD. All subunits contribute to DNA-binding.</text>
</comment>
<keyword evidence="1 10" id="KW-0540">Nuclease</keyword>
<keyword evidence="7 10" id="KW-0067">ATP-binding</keyword>
<dbReference type="PANTHER" id="PTHR30591">
    <property type="entry name" value="RECBCD ENZYME SUBUNIT RECC"/>
    <property type="match status" value="1"/>
</dbReference>
<dbReference type="AlphaFoldDB" id="A0A291BA79"/>
<dbReference type="InterPro" id="IPR006697">
    <property type="entry name" value="RecC"/>
</dbReference>
<sequence>MKQFRHNLSTIGRESCIVFTVYHSNKLEVLKNLLVALVQEKPLSNPLQKELILVQSSVMAEWLKFSIAKEQSIFANIEFSLPTTFIWQVFTQLLSDVPHKNFFNKETIMWKLMRILPDQLNDPDFAELKHYLEDDDGKRKSYQLARKIADIYDQYLMYRPEWIKAWENASSVPELTEENLWQPKLWQALYNYTLQQGQSAFHHANLYDKFIDVLISRSRKPTKLTSIERVFVFGISTLPPRCLHTLKALGKHINVHYMLTNACRYYWGDIRDNRYLAHQAVTLKNRISRTSKIEDTTQCSLTLTTKNDDAEVGNSLLASMGKLGRDNLLLISELQCQEVDQGFVDVPRNSLLHHIQADILNLDEPGDVHETTSSKNKHEISLDDHSLMIEVCHSPMREVEVLYDHILEILENNPTLTPKDIVVMVTNINAYSSIIQAVFGNVPEERFVPFYISDCKANNDSPILTTFLRLLNLPESRCSAAELLEVLAVPAVLRKFGFNNYQFKKATFWIKEVGIRWGLNDTTAAHFSLPDQHQNTWLFGLNRMLLGYAMPSQSGLFNNVLAYDEVQGLEANIAGKLSEFLNILIVAQSSLKKDQIGEEWVCTLTSLFNDIFELDVEEEITGKLIKDLLDSWLIQLMDAGFSDTISLSIMRDYLKEKLGVDCVSHNLLTGQVNFCNWIPMRSIPFNVVCLLGMNDGDYPRTTTPVGFDLMAGHARMGDPSRRDNDRYLFLEALQSAQQCLYISYVGRSVLDNSPKVASVLITELLDYCRQGYCINGDKRLPEAESGENLFIHLVHHNPLVPFSYNAFNGERASYANEWLPAAKREGQHAEPFCNHEGLNVDIDLSINAVKLTELQHFWRLPVQYFFNHRLKVFFDEPEGVMEDVEPFTLDNLHRYQLRDALLVHVIANGSNSDSLAAFYQRQQASGTLPLNFFGKIALESEQETTLTQFNTLKPFLTDHHQALEVNISIPTSRGTVKLQGWLDERYRAGRVLYRSGKVREIDKLATWIDHLCQCASGEQIETYFFGVDDAVIFTPMCTDEAISHLKFYLESYFNGTESPYPYLPITAMAGLQACINKEGQWQNDDATKKKAKSKMRCAYEGGHLTKGEGENIYIARVWPEASETLLNKIFSIGTQVLLPLLHGEKKKN</sequence>
<keyword evidence="3 10" id="KW-0227">DNA damage</keyword>
<evidence type="ECO:0000256" key="10">
    <source>
        <dbReference type="HAMAP-Rule" id="MF_01486"/>
    </source>
</evidence>
<evidence type="ECO:0000256" key="7">
    <source>
        <dbReference type="ARBA" id="ARBA00022840"/>
    </source>
</evidence>
<dbReference type="Gene3D" id="3.40.50.300">
    <property type="entry name" value="P-loop containing nucleotide triphosphate hydrolases"/>
    <property type="match status" value="1"/>
</dbReference>
<dbReference type="Gene3D" id="1.10.10.990">
    <property type="match status" value="1"/>
</dbReference>
<dbReference type="Proteomes" id="UP000218160">
    <property type="component" value="Chromosome 1"/>
</dbReference>
<dbReference type="GO" id="GO:0008854">
    <property type="term" value="F:exodeoxyribonuclease V activity"/>
    <property type="evidence" value="ECO:0007669"/>
    <property type="project" value="InterPro"/>
</dbReference>
<dbReference type="EMBL" id="CP020660">
    <property type="protein sequence ID" value="ATF09893.1"/>
    <property type="molecule type" value="Genomic_DNA"/>
</dbReference>
<name>A0A291BA79_9GAMM</name>
<comment type="function">
    <text evidence="10">A helicase/nuclease that prepares dsDNA breaks (DSB) for recombinational DNA repair. Binds to DSBs and unwinds DNA via a highly rapid and processive ATP-dependent bidirectional helicase activity. Unwinds dsDNA until it encounters a Chi (crossover hotspot instigator) sequence from the 3' direction. Cuts ssDNA a few nucleotides 3' to the Chi site. The properties and activities of the enzyme are changed at Chi. The Chi-altered holoenzyme produces a long 3'-ssDNA overhang and facilitates RecA-binding to the ssDNA for homologous DNA recombination and repair. Holoenzyme degrades any linearized DNA that is unable to undergo homologous recombination. In the holoenzyme this subunit recognizes the wild-type Chi sequence, and when added to isolated RecB increases its ATP-dependent helicase processivity.</text>
</comment>
<evidence type="ECO:0000256" key="8">
    <source>
        <dbReference type="ARBA" id="ARBA00023125"/>
    </source>
</evidence>
<dbReference type="SUPFAM" id="SSF52980">
    <property type="entry name" value="Restriction endonuclease-like"/>
    <property type="match status" value="1"/>
</dbReference>
<dbReference type="Pfam" id="PF17946">
    <property type="entry name" value="RecC_C"/>
    <property type="match status" value="1"/>
</dbReference>
<dbReference type="SUPFAM" id="SSF52540">
    <property type="entry name" value="P-loop containing nucleoside triphosphate hydrolases"/>
    <property type="match status" value="2"/>
</dbReference>
<keyword evidence="13" id="KW-1185">Reference proteome</keyword>
<dbReference type="Gene3D" id="3.40.50.10930">
    <property type="match status" value="1"/>
</dbReference>
<keyword evidence="5 10" id="KW-0347">Helicase</keyword>
<dbReference type="Pfam" id="PF04257">
    <property type="entry name" value="Exonuc_V_gamma"/>
    <property type="match status" value="1"/>
</dbReference>
<evidence type="ECO:0000256" key="6">
    <source>
        <dbReference type="ARBA" id="ARBA00022839"/>
    </source>
</evidence>
<reference evidence="13" key="1">
    <citation type="submission" date="2017-04" db="EMBL/GenBank/DDBJ databases">
        <title>Genome evolution of the luminous symbionts of deep sea anglerfish.</title>
        <authorList>
            <person name="Hendry T.A."/>
        </authorList>
    </citation>
    <scope>NUCLEOTIDE SEQUENCE [LARGE SCALE GENOMIC DNA]</scope>
</reference>
<dbReference type="GO" id="GO:0003678">
    <property type="term" value="F:DNA helicase activity"/>
    <property type="evidence" value="ECO:0007669"/>
    <property type="project" value="UniProtKB-UniRule"/>
</dbReference>
<dbReference type="InterPro" id="IPR013986">
    <property type="entry name" value="DExx_box_DNA_helicase_dom_sf"/>
</dbReference>
<dbReference type="GO" id="GO:0009338">
    <property type="term" value="C:exodeoxyribonuclease V complex"/>
    <property type="evidence" value="ECO:0007669"/>
    <property type="project" value="InterPro"/>
</dbReference>
<dbReference type="PANTHER" id="PTHR30591:SF1">
    <property type="entry name" value="RECBCD ENZYME SUBUNIT RECC"/>
    <property type="match status" value="1"/>
</dbReference>
<dbReference type="CDD" id="cd22353">
    <property type="entry name" value="RecC_C-like"/>
    <property type="match status" value="1"/>
</dbReference>
<evidence type="ECO:0000256" key="9">
    <source>
        <dbReference type="ARBA" id="ARBA00023204"/>
    </source>
</evidence>
<dbReference type="Gene3D" id="1.10.486.10">
    <property type="entry name" value="PCRA, domain 4"/>
    <property type="match status" value="1"/>
</dbReference>
<evidence type="ECO:0000313" key="12">
    <source>
        <dbReference type="EMBL" id="ATF09893.1"/>
    </source>
</evidence>
<evidence type="ECO:0000256" key="5">
    <source>
        <dbReference type="ARBA" id="ARBA00022806"/>
    </source>
</evidence>
<dbReference type="InterPro" id="IPR041500">
    <property type="entry name" value="RecC_C"/>
</dbReference>
<dbReference type="HAMAP" id="MF_01486">
    <property type="entry name" value="RecC"/>
    <property type="match status" value="1"/>
</dbReference>
<accession>A0A291BA79</accession>
<dbReference type="NCBIfam" id="TIGR01450">
    <property type="entry name" value="recC"/>
    <property type="match status" value="1"/>
</dbReference>